<evidence type="ECO:0000256" key="1">
    <source>
        <dbReference type="SAM" id="Phobius"/>
    </source>
</evidence>
<evidence type="ECO:0000313" key="2">
    <source>
        <dbReference type="EMBL" id="ORC15524.1"/>
    </source>
</evidence>
<keyword evidence="1" id="KW-0472">Membrane</keyword>
<dbReference type="EMBL" id="LXWF01000043">
    <property type="protein sequence ID" value="ORC15524.1"/>
    <property type="molecule type" value="Genomic_DNA"/>
</dbReference>
<sequence length="145" mass="16450">MVVLPILVIWGLIASWLRFIHMTPHDWSVLGDIVRNTSGLIALASALLTIRVMHKTNTARAKEATSSEFRDQMQWAADSLASNDPIKMAYAQMLIQRYAEDKPKLLNERDHQLVLEMWALSQALFGEKDVDNLEEKTEEGKNEGT</sequence>
<evidence type="ECO:0000313" key="3">
    <source>
        <dbReference type="Proteomes" id="UP000192359"/>
    </source>
</evidence>
<accession>A0A1Y1RM58</accession>
<keyword evidence="1" id="KW-1133">Transmembrane helix</keyword>
<organism evidence="2 3">
    <name type="scientific">Rothia nasimurium</name>
    <dbReference type="NCBI Taxonomy" id="85336"/>
    <lineage>
        <taxon>Bacteria</taxon>
        <taxon>Bacillati</taxon>
        <taxon>Actinomycetota</taxon>
        <taxon>Actinomycetes</taxon>
        <taxon>Micrococcales</taxon>
        <taxon>Micrococcaceae</taxon>
        <taxon>Rothia</taxon>
    </lineage>
</organism>
<proteinExistence type="predicted"/>
<protein>
    <submittedName>
        <fullName evidence="2">Uncharacterized protein</fullName>
    </submittedName>
</protein>
<keyword evidence="3" id="KW-1185">Reference proteome</keyword>
<name>A0A1Y1RM58_9MICC</name>
<gene>
    <name evidence="2" type="ORF">A7979_07275</name>
</gene>
<comment type="caution">
    <text evidence="2">The sequence shown here is derived from an EMBL/GenBank/DDBJ whole genome shotgun (WGS) entry which is preliminary data.</text>
</comment>
<reference evidence="2 3" key="1">
    <citation type="submission" date="2016-05" db="EMBL/GenBank/DDBJ databases">
        <title>Draft genome sequence of a porcine commensal Rothia nasimurium.</title>
        <authorList>
            <person name="Gaiser R.A."/>
            <person name="Van Baarlen P."/>
            <person name="Wells J.M."/>
        </authorList>
    </citation>
    <scope>NUCLEOTIDE SEQUENCE [LARGE SCALE GENOMIC DNA]</scope>
    <source>
        <strain evidence="2 3">PT-32</strain>
    </source>
</reference>
<dbReference type="Proteomes" id="UP000192359">
    <property type="component" value="Unassembled WGS sequence"/>
</dbReference>
<keyword evidence="1" id="KW-0812">Transmembrane</keyword>
<dbReference type="AlphaFoldDB" id="A0A1Y1RM58"/>
<feature type="transmembrane region" description="Helical" evidence="1">
    <location>
        <begin position="33"/>
        <end position="53"/>
    </location>
</feature>